<protein>
    <submittedName>
        <fullName evidence="2">Uncharacterized protein</fullName>
    </submittedName>
</protein>
<dbReference type="EMBL" id="JACCBV010000001">
    <property type="protein sequence ID" value="NYE20359.1"/>
    <property type="molecule type" value="Genomic_DNA"/>
</dbReference>
<gene>
    <name evidence="2" type="ORF">BJ991_002387</name>
</gene>
<organism evidence="2 3">
    <name type="scientific">Microbacterium immunditiarum</name>
    <dbReference type="NCBI Taxonomy" id="337480"/>
    <lineage>
        <taxon>Bacteria</taxon>
        <taxon>Bacillati</taxon>
        <taxon>Actinomycetota</taxon>
        <taxon>Actinomycetes</taxon>
        <taxon>Micrococcales</taxon>
        <taxon>Microbacteriaceae</taxon>
        <taxon>Microbacterium</taxon>
    </lineage>
</organism>
<accession>A0A7Y9GPK6</accession>
<comment type="caution">
    <text evidence="2">The sequence shown here is derived from an EMBL/GenBank/DDBJ whole genome shotgun (WGS) entry which is preliminary data.</text>
</comment>
<feature type="region of interest" description="Disordered" evidence="1">
    <location>
        <begin position="1"/>
        <end position="35"/>
    </location>
</feature>
<proteinExistence type="predicted"/>
<evidence type="ECO:0000256" key="1">
    <source>
        <dbReference type="SAM" id="MobiDB-lite"/>
    </source>
</evidence>
<dbReference type="Proteomes" id="UP000576969">
    <property type="component" value="Unassembled WGS sequence"/>
</dbReference>
<keyword evidence="3" id="KW-1185">Reference proteome</keyword>
<evidence type="ECO:0000313" key="2">
    <source>
        <dbReference type="EMBL" id="NYE20359.1"/>
    </source>
</evidence>
<reference evidence="2 3" key="1">
    <citation type="submission" date="2020-07" db="EMBL/GenBank/DDBJ databases">
        <title>Sequencing the genomes of 1000 actinobacteria strains.</title>
        <authorList>
            <person name="Klenk H.-P."/>
        </authorList>
    </citation>
    <scope>NUCLEOTIDE SEQUENCE [LARGE SCALE GENOMIC DNA]</scope>
    <source>
        <strain evidence="2 3">DSM 24662</strain>
    </source>
</reference>
<sequence>MIASVSPNPYRAARTTDSGEPPTPTHTARPLSVFG</sequence>
<evidence type="ECO:0000313" key="3">
    <source>
        <dbReference type="Proteomes" id="UP000576969"/>
    </source>
</evidence>
<dbReference type="AlphaFoldDB" id="A0A7Y9GPK6"/>
<name>A0A7Y9GPK6_9MICO</name>